<dbReference type="CDD" id="cd03791">
    <property type="entry name" value="GT5_Glycogen_synthase_DULL1-like"/>
    <property type="match status" value="1"/>
</dbReference>
<evidence type="ECO:0000256" key="6">
    <source>
        <dbReference type="ARBA" id="ARBA00022679"/>
    </source>
</evidence>
<comment type="similarity">
    <text evidence="4 8">Belongs to the glycosyltransferase 1 family. Bacterial/plant glycogen synthase subfamily.</text>
</comment>
<evidence type="ECO:0000256" key="5">
    <source>
        <dbReference type="ARBA" id="ARBA00022676"/>
    </source>
</evidence>
<name>A0AAE3JZV3_9BACT</name>
<dbReference type="GO" id="GO:0005978">
    <property type="term" value="P:glycogen biosynthetic process"/>
    <property type="evidence" value="ECO:0007669"/>
    <property type="project" value="UniProtKB-UniRule"/>
</dbReference>
<dbReference type="AlphaFoldDB" id="A0AAE3JZV3"/>
<dbReference type="Pfam" id="PF00534">
    <property type="entry name" value="Glycos_transf_1"/>
    <property type="match status" value="1"/>
</dbReference>
<dbReference type="EC" id="2.4.1.21" evidence="8"/>
<dbReference type="HAMAP" id="MF_00484">
    <property type="entry name" value="Glycogen_synth"/>
    <property type="match status" value="1"/>
</dbReference>
<dbReference type="InterPro" id="IPR013534">
    <property type="entry name" value="Starch_synth_cat_dom"/>
</dbReference>
<evidence type="ECO:0000313" key="11">
    <source>
        <dbReference type="EMBL" id="MCI5755295.1"/>
    </source>
</evidence>
<evidence type="ECO:0000259" key="9">
    <source>
        <dbReference type="Pfam" id="PF00534"/>
    </source>
</evidence>
<keyword evidence="5 8" id="KW-0328">Glycosyltransferase</keyword>
<feature type="binding site" evidence="8">
    <location>
        <position position="15"/>
    </location>
    <ligand>
        <name>ADP-alpha-D-glucose</name>
        <dbReference type="ChEBI" id="CHEBI:57498"/>
    </ligand>
</feature>
<gene>
    <name evidence="8" type="primary">glgA</name>
    <name evidence="11" type="ORF">MR241_03250</name>
</gene>
<dbReference type="InterPro" id="IPR011835">
    <property type="entry name" value="GS/SS"/>
</dbReference>
<dbReference type="Proteomes" id="UP001139365">
    <property type="component" value="Unassembled WGS sequence"/>
</dbReference>
<accession>A0AAE3JZV3</accession>
<keyword evidence="6 8" id="KW-0808">Transferase</keyword>
<dbReference type="InterPro" id="IPR001296">
    <property type="entry name" value="Glyco_trans_1"/>
</dbReference>
<evidence type="ECO:0000256" key="7">
    <source>
        <dbReference type="ARBA" id="ARBA00023056"/>
    </source>
</evidence>
<evidence type="ECO:0000256" key="3">
    <source>
        <dbReference type="ARBA" id="ARBA00004964"/>
    </source>
</evidence>
<reference evidence="11 12" key="1">
    <citation type="submission" date="2022-03" db="EMBL/GenBank/DDBJ databases">
        <title>Metagenome-assembled genomes from swine fecal metagenomes.</title>
        <authorList>
            <person name="Holman D.B."/>
            <person name="Kommadath A."/>
        </authorList>
    </citation>
    <scope>NUCLEOTIDE SEQUENCE [LARGE SCALE GENOMIC DNA]</scope>
    <source>
        <strain evidence="11">SUG147</strain>
    </source>
</reference>
<dbReference type="SUPFAM" id="SSF53756">
    <property type="entry name" value="UDP-Glycosyltransferase/glycogen phosphorylase"/>
    <property type="match status" value="1"/>
</dbReference>
<dbReference type="Gene3D" id="3.40.50.2000">
    <property type="entry name" value="Glycogen Phosphorylase B"/>
    <property type="match status" value="2"/>
</dbReference>
<comment type="caution">
    <text evidence="11">The sequence shown here is derived from an EMBL/GenBank/DDBJ whole genome shotgun (WGS) entry which is preliminary data.</text>
</comment>
<evidence type="ECO:0000256" key="1">
    <source>
        <dbReference type="ARBA" id="ARBA00001478"/>
    </source>
</evidence>
<evidence type="ECO:0000256" key="8">
    <source>
        <dbReference type="HAMAP-Rule" id="MF_00484"/>
    </source>
</evidence>
<dbReference type="EMBL" id="JALEMU010000052">
    <property type="protein sequence ID" value="MCI5755295.1"/>
    <property type="molecule type" value="Genomic_DNA"/>
</dbReference>
<evidence type="ECO:0000313" key="12">
    <source>
        <dbReference type="Proteomes" id="UP001139365"/>
    </source>
</evidence>
<evidence type="ECO:0000256" key="2">
    <source>
        <dbReference type="ARBA" id="ARBA00002764"/>
    </source>
</evidence>
<evidence type="ECO:0000259" key="10">
    <source>
        <dbReference type="Pfam" id="PF08323"/>
    </source>
</evidence>
<comment type="catalytic activity">
    <reaction evidence="1 8">
        <text>[(1-&gt;4)-alpha-D-glucosyl](n) + ADP-alpha-D-glucose = [(1-&gt;4)-alpha-D-glucosyl](n+1) + ADP + H(+)</text>
        <dbReference type="Rhea" id="RHEA:18189"/>
        <dbReference type="Rhea" id="RHEA-COMP:9584"/>
        <dbReference type="Rhea" id="RHEA-COMP:9587"/>
        <dbReference type="ChEBI" id="CHEBI:15378"/>
        <dbReference type="ChEBI" id="CHEBI:15444"/>
        <dbReference type="ChEBI" id="CHEBI:57498"/>
        <dbReference type="ChEBI" id="CHEBI:456216"/>
        <dbReference type="EC" id="2.4.1.21"/>
    </reaction>
</comment>
<dbReference type="PANTHER" id="PTHR45825:SF11">
    <property type="entry name" value="ALPHA AMYLASE DOMAIN-CONTAINING PROTEIN"/>
    <property type="match status" value="1"/>
</dbReference>
<dbReference type="Pfam" id="PF08323">
    <property type="entry name" value="Glyco_transf_5"/>
    <property type="match status" value="1"/>
</dbReference>
<feature type="domain" description="Glycosyl transferase family 1" evidence="9">
    <location>
        <begin position="292"/>
        <end position="437"/>
    </location>
</feature>
<dbReference type="NCBIfam" id="TIGR02095">
    <property type="entry name" value="glgA"/>
    <property type="match status" value="1"/>
</dbReference>
<dbReference type="PANTHER" id="PTHR45825">
    <property type="entry name" value="GRANULE-BOUND STARCH SYNTHASE 1, CHLOROPLASTIC/AMYLOPLASTIC"/>
    <property type="match status" value="1"/>
</dbReference>
<protein>
    <recommendedName>
        <fullName evidence="8">Glycogen synthase</fullName>
        <ecNumber evidence="8">2.4.1.21</ecNumber>
    </recommendedName>
    <alternativeName>
        <fullName evidence="8">Starch [bacterial glycogen] synthase</fullName>
    </alternativeName>
</protein>
<keyword evidence="7 8" id="KW-0320">Glycogen biosynthesis</keyword>
<dbReference type="GO" id="GO:0009011">
    <property type="term" value="F:alpha-1,4-glucan glucosyltransferase (ADP-glucose donor) activity"/>
    <property type="evidence" value="ECO:0007669"/>
    <property type="project" value="UniProtKB-UniRule"/>
</dbReference>
<organism evidence="11 12">
    <name type="scientific">Candidatus Colimorpha enterica</name>
    <dbReference type="NCBI Taxonomy" id="3083063"/>
    <lineage>
        <taxon>Bacteria</taxon>
        <taxon>Pseudomonadati</taxon>
        <taxon>Bacteroidota</taxon>
        <taxon>Bacteroidia</taxon>
        <taxon>Bacteroidales</taxon>
        <taxon>Candidatus Colimorpha</taxon>
    </lineage>
</organism>
<proteinExistence type="inferred from homology"/>
<comment type="pathway">
    <text evidence="3 8">Glycan biosynthesis; glycogen biosynthesis.</text>
</comment>
<evidence type="ECO:0000256" key="4">
    <source>
        <dbReference type="ARBA" id="ARBA00010281"/>
    </source>
</evidence>
<dbReference type="GO" id="GO:0004373">
    <property type="term" value="F:alpha-1,4-glucan glucosyltransferase (UDP-glucose donor) activity"/>
    <property type="evidence" value="ECO:0007669"/>
    <property type="project" value="InterPro"/>
</dbReference>
<sequence>MNILFTASESLPFIKTGGLGDVAYALPKALADAGHEVKVIIPFYGRVKHGEALSRNINFVGETKTPLGWRNQYTGVFRYGSGGSNPEYWFIDNEYYFSRSDGYAIYGDYDDGEKFAFFSRAVLQALPLMGFDPDIIHCNDWQTALVPLFLRRFYPQYRNAKTVFTVHNIEYQGKMPPDFAFDVLGLNREDTDILNYAGCVNLMKAGIVMADAVTTVSQSYADEILGEFHSHGLHYILHDCRGKLSGIVNGIDTVQYDPARDRNLFMNYDASSFEKKKRNKLFLQEKLGLRPDPDAPLAVMVSRFAAHKGFDLVEAALDDIMAQGIQLAVLGTGDRRYEEMFREAAGRYHGRLSAWIAFDTALASQMYAGADIFLMPSLSEPCGLAQMVAMRYGCVPVVRETGGLRDTVPAYNPVTGEGRGFTFVDYSPAELVSAVRRCADFCRNDRAGFTALAKRDMACDFSWHVPVKKYEELYTTLVG</sequence>
<feature type="domain" description="Starch synthase catalytic" evidence="10">
    <location>
        <begin position="2"/>
        <end position="238"/>
    </location>
</feature>
<comment type="function">
    <text evidence="2 8">Synthesizes alpha-1,4-glucan chains using ADP-glucose.</text>
</comment>